<keyword evidence="3" id="KW-0862">Zinc</keyword>
<gene>
    <name evidence="5" type="ORF">GALL_269920</name>
</gene>
<dbReference type="SUPFAM" id="SSF51316">
    <property type="entry name" value="Mss4-like"/>
    <property type="match status" value="1"/>
</dbReference>
<evidence type="ECO:0000259" key="4">
    <source>
        <dbReference type="PROSITE" id="PS51891"/>
    </source>
</evidence>
<organism evidence="5">
    <name type="scientific">mine drainage metagenome</name>
    <dbReference type="NCBI Taxonomy" id="410659"/>
    <lineage>
        <taxon>unclassified sequences</taxon>
        <taxon>metagenomes</taxon>
        <taxon>ecological metagenomes</taxon>
    </lineage>
</organism>
<evidence type="ECO:0000256" key="2">
    <source>
        <dbReference type="ARBA" id="ARBA00022723"/>
    </source>
</evidence>
<sequence length="115" mass="12783">MIYKGSCHCGRVAFEAEGNLEKIMECNCSICSKRGSLHWFISRENFRLLSPEDGMGTYTFNKHTIKHRYCPKCGCAPFSEGIAPSGNYMVAINARCLDGVDLSPIKVGHFDGRSL</sequence>
<dbReference type="PROSITE" id="PS51891">
    <property type="entry name" value="CENP_V_GFA"/>
    <property type="match status" value="1"/>
</dbReference>
<evidence type="ECO:0000313" key="5">
    <source>
        <dbReference type="EMBL" id="OIQ91088.1"/>
    </source>
</evidence>
<dbReference type="EMBL" id="MLJW01000270">
    <property type="protein sequence ID" value="OIQ91088.1"/>
    <property type="molecule type" value="Genomic_DNA"/>
</dbReference>
<dbReference type="Gene3D" id="2.170.150.70">
    <property type="match status" value="1"/>
</dbReference>
<dbReference type="PANTHER" id="PTHR28620">
    <property type="entry name" value="CENTROMERE PROTEIN V"/>
    <property type="match status" value="1"/>
</dbReference>
<name>A0A1J5R533_9ZZZZ</name>
<evidence type="ECO:0000256" key="3">
    <source>
        <dbReference type="ARBA" id="ARBA00022833"/>
    </source>
</evidence>
<evidence type="ECO:0000256" key="1">
    <source>
        <dbReference type="ARBA" id="ARBA00005495"/>
    </source>
</evidence>
<protein>
    <submittedName>
        <fullName evidence="5">Glutathione-dependent formaldehyde-activating enzyme</fullName>
    </submittedName>
</protein>
<dbReference type="GO" id="GO:0016846">
    <property type="term" value="F:carbon-sulfur lyase activity"/>
    <property type="evidence" value="ECO:0007669"/>
    <property type="project" value="InterPro"/>
</dbReference>
<feature type="domain" description="CENP-V/GFA" evidence="4">
    <location>
        <begin position="3"/>
        <end position="111"/>
    </location>
</feature>
<comment type="caution">
    <text evidence="5">The sequence shown here is derived from an EMBL/GenBank/DDBJ whole genome shotgun (WGS) entry which is preliminary data.</text>
</comment>
<dbReference type="InterPro" id="IPR011057">
    <property type="entry name" value="Mss4-like_sf"/>
</dbReference>
<dbReference type="GO" id="GO:0046872">
    <property type="term" value="F:metal ion binding"/>
    <property type="evidence" value="ECO:0007669"/>
    <property type="project" value="UniProtKB-KW"/>
</dbReference>
<dbReference type="InterPro" id="IPR006913">
    <property type="entry name" value="CENP-V/GFA"/>
</dbReference>
<accession>A0A1J5R533</accession>
<proteinExistence type="inferred from homology"/>
<dbReference type="PANTHER" id="PTHR28620:SF1">
    <property type="entry name" value="CENP-V_GFA DOMAIN-CONTAINING PROTEIN"/>
    <property type="match status" value="1"/>
</dbReference>
<dbReference type="AlphaFoldDB" id="A0A1J5R533"/>
<dbReference type="Pfam" id="PF04828">
    <property type="entry name" value="GFA"/>
    <property type="match status" value="1"/>
</dbReference>
<comment type="similarity">
    <text evidence="1">Belongs to the Gfa family.</text>
</comment>
<reference evidence="5" key="1">
    <citation type="submission" date="2016-10" db="EMBL/GenBank/DDBJ databases">
        <title>Sequence of Gallionella enrichment culture.</title>
        <authorList>
            <person name="Poehlein A."/>
            <person name="Muehling M."/>
            <person name="Daniel R."/>
        </authorList>
    </citation>
    <scope>NUCLEOTIDE SEQUENCE</scope>
</reference>
<keyword evidence="2" id="KW-0479">Metal-binding</keyword>
<dbReference type="InterPro" id="IPR052355">
    <property type="entry name" value="CENP-V-like"/>
</dbReference>